<evidence type="ECO:0000256" key="1">
    <source>
        <dbReference type="SAM" id="MobiDB-lite"/>
    </source>
</evidence>
<reference evidence="2 3" key="1">
    <citation type="journal article" date="2015" name="Genome Biol. Evol.">
        <title>Phylogenomic analyses indicate that early fungi evolved digesting cell walls of algal ancestors of land plants.</title>
        <authorList>
            <person name="Chang Y."/>
            <person name="Wang S."/>
            <person name="Sekimoto S."/>
            <person name="Aerts A.L."/>
            <person name="Choi C."/>
            <person name="Clum A."/>
            <person name="LaButti K.M."/>
            <person name="Lindquist E.A."/>
            <person name="Yee Ngan C."/>
            <person name="Ohm R.A."/>
            <person name="Salamov A.A."/>
            <person name="Grigoriev I.V."/>
            <person name="Spatafora J.W."/>
            <person name="Berbee M.L."/>
        </authorList>
    </citation>
    <scope>NUCLEOTIDE SEQUENCE [LARGE SCALE GENOMIC DNA]</scope>
    <source>
        <strain evidence="2 3">NRRL 1564</strain>
    </source>
</reference>
<evidence type="ECO:0000313" key="2">
    <source>
        <dbReference type="EMBL" id="PIA13194.1"/>
    </source>
</evidence>
<organism evidence="2 3">
    <name type="scientific">Coemansia reversa (strain ATCC 12441 / NRRL 1564)</name>
    <dbReference type="NCBI Taxonomy" id="763665"/>
    <lineage>
        <taxon>Eukaryota</taxon>
        <taxon>Fungi</taxon>
        <taxon>Fungi incertae sedis</taxon>
        <taxon>Zoopagomycota</taxon>
        <taxon>Kickxellomycotina</taxon>
        <taxon>Kickxellomycetes</taxon>
        <taxon>Kickxellales</taxon>
        <taxon>Kickxellaceae</taxon>
        <taxon>Coemansia</taxon>
    </lineage>
</organism>
<keyword evidence="3" id="KW-1185">Reference proteome</keyword>
<dbReference type="EMBL" id="KZ303544">
    <property type="protein sequence ID" value="PIA13194.1"/>
    <property type="molecule type" value="Genomic_DNA"/>
</dbReference>
<feature type="region of interest" description="Disordered" evidence="1">
    <location>
        <begin position="32"/>
        <end position="54"/>
    </location>
</feature>
<evidence type="ECO:0000313" key="3">
    <source>
        <dbReference type="Proteomes" id="UP000242474"/>
    </source>
</evidence>
<sequence length="224" mass="24936">MLTMSQLYDGEYSHDERDSLDAAMPVTVTYRESARSAEKKPYRPAIGDDNAKPHMPQMPIAECISAGRRTAIAAAMYTTEGQIDLMVHQHLQNLMTMMSDTQAQQAELLAEQRVQRTDVNGADYHINSLQQSSIQLTCQLARLQDGMASMMTALTALNTWMATSIHSEWRSHKQVGNTLRSTDLNEFSAPAQPIAVDQMPTTYRDAAHSESSIPYRAITLIDAD</sequence>
<dbReference type="OrthoDB" id="10400544at2759"/>
<dbReference type="AlphaFoldDB" id="A0A2G5B2G9"/>
<dbReference type="Proteomes" id="UP000242474">
    <property type="component" value="Unassembled WGS sequence"/>
</dbReference>
<accession>A0A2G5B2G9</accession>
<name>A0A2G5B2G9_COERN</name>
<feature type="compositionally biased region" description="Basic and acidic residues" evidence="1">
    <location>
        <begin position="32"/>
        <end position="41"/>
    </location>
</feature>
<protein>
    <submittedName>
        <fullName evidence="2">Uncharacterized protein</fullName>
    </submittedName>
</protein>
<gene>
    <name evidence="2" type="ORF">COEREDRAFT_11691</name>
</gene>
<proteinExistence type="predicted"/>